<reference evidence="2 3" key="1">
    <citation type="submission" date="2017-02" db="EMBL/GenBank/DDBJ databases">
        <title>Draft genome sequence of Moraxella pluranimalium CCUG 54913T type strain.</title>
        <authorList>
            <person name="Salva-Serra F."/>
            <person name="Engstrom-Jakobsson H."/>
            <person name="Thorell K."/>
            <person name="Jaen-Luchoro D."/>
            <person name="Gonzales-Siles L."/>
            <person name="Karlsson R."/>
            <person name="Yazdan S."/>
            <person name="Boulund F."/>
            <person name="Johnning A."/>
            <person name="Engstrand L."/>
            <person name="Kristiansson E."/>
            <person name="Moore E."/>
        </authorList>
    </citation>
    <scope>NUCLEOTIDE SEQUENCE [LARGE SCALE GENOMIC DNA]</scope>
    <source>
        <strain evidence="2 3">CCUG 54913</strain>
    </source>
</reference>
<evidence type="ECO:0000256" key="1">
    <source>
        <dbReference type="SAM" id="Coils"/>
    </source>
</evidence>
<evidence type="ECO:0000313" key="2">
    <source>
        <dbReference type="EMBL" id="OOS21293.1"/>
    </source>
</evidence>
<organism evidence="2 3">
    <name type="scientific">Moraxella pluranimalium</name>
    <dbReference type="NCBI Taxonomy" id="470453"/>
    <lineage>
        <taxon>Bacteria</taxon>
        <taxon>Pseudomonadati</taxon>
        <taxon>Pseudomonadota</taxon>
        <taxon>Gammaproteobacteria</taxon>
        <taxon>Moraxellales</taxon>
        <taxon>Moraxellaceae</taxon>
        <taxon>Moraxella</taxon>
    </lineage>
</organism>
<keyword evidence="3" id="KW-1185">Reference proteome</keyword>
<dbReference type="AlphaFoldDB" id="A0A1T0CG54"/>
<evidence type="ECO:0008006" key="4">
    <source>
        <dbReference type="Google" id="ProtNLM"/>
    </source>
</evidence>
<gene>
    <name evidence="2" type="ORF">B0680_10025</name>
</gene>
<proteinExistence type="predicted"/>
<dbReference type="Proteomes" id="UP000189800">
    <property type="component" value="Unassembled WGS sequence"/>
</dbReference>
<comment type="caution">
    <text evidence="2">The sequence shown here is derived from an EMBL/GenBank/DDBJ whole genome shotgun (WGS) entry which is preliminary data.</text>
</comment>
<accession>A0A1T0CG54</accession>
<feature type="coiled-coil region" evidence="1">
    <location>
        <begin position="1"/>
        <end position="28"/>
    </location>
</feature>
<keyword evidence="1" id="KW-0175">Coiled coil</keyword>
<protein>
    <recommendedName>
        <fullName evidence="4">Mobilization protein</fullName>
    </recommendedName>
</protein>
<name>A0A1T0CG54_9GAMM</name>
<dbReference type="RefSeq" id="WP_078254956.1">
    <property type="nucleotide sequence ID" value="NZ_MUYU01000032.1"/>
</dbReference>
<sequence length="103" mass="12186">MATLEQQIQAKLDELNSLKEKQRKKENQEKIILGALLLDACKSDKNICDIALNLIYNASEKDRKKLEQVRLRIYDMKDEVKEEKKLLSDELHFEDENIKHNIF</sequence>
<evidence type="ECO:0000313" key="3">
    <source>
        <dbReference type="Proteomes" id="UP000189800"/>
    </source>
</evidence>
<dbReference type="EMBL" id="MUYU01000032">
    <property type="protein sequence ID" value="OOS21293.1"/>
    <property type="molecule type" value="Genomic_DNA"/>
</dbReference>